<dbReference type="InterPro" id="IPR000994">
    <property type="entry name" value="Pept_M24"/>
</dbReference>
<dbReference type="GO" id="GO:0070006">
    <property type="term" value="F:metalloaminopeptidase activity"/>
    <property type="evidence" value="ECO:0007669"/>
    <property type="project" value="TreeGrafter"/>
</dbReference>
<accession>A0AAV6XN34</accession>
<feature type="domain" description="CTLH" evidence="3">
    <location>
        <begin position="569"/>
        <end position="626"/>
    </location>
</feature>
<feature type="transmembrane region" description="Helical" evidence="2">
    <location>
        <begin position="175"/>
        <end position="204"/>
    </location>
</feature>
<gene>
    <name evidence="4" type="ORF">BUALT_Bualt04G0113700</name>
</gene>
<evidence type="ECO:0000256" key="1">
    <source>
        <dbReference type="SAM" id="MobiDB-lite"/>
    </source>
</evidence>
<proteinExistence type="predicted"/>
<keyword evidence="5" id="KW-1185">Reference proteome</keyword>
<dbReference type="InterPro" id="IPR036005">
    <property type="entry name" value="Creatinase/aminopeptidase-like"/>
</dbReference>
<dbReference type="SMART" id="SM00668">
    <property type="entry name" value="CTLH"/>
    <property type="match status" value="1"/>
</dbReference>
<dbReference type="InterPro" id="IPR006595">
    <property type="entry name" value="CTLH_C"/>
</dbReference>
<sequence>MRASGKLAARVLQYAGTLVKPGITTDEIDQAVHQMIIDNGAYPSPLGYGGFPKSVCTSVNECICHGIPDSRALEDGDIINIDVTVYLNGYHGDTSATYFVGEVDDEARNLVKVTKECLDKAISICAPGVEFNKIGKTIHHSTISSISSPKISPQIKEFLHLMNYKNELDELRNHLILVVAAAVSAAIFLFVQVAAPNFCVLFVFQCLFQKFIELLRKGTNEDRDSAVKCVRTSLAPCALDAYPEAYEEFKHVLLALIYDKDDQTSPVVNEWSEKRRFDIAGLLSSILRAHLHAYDPIFSMTLRYLISIHKGFCLRQGVSSPITDLTERLLLEERDPPATPQESLYEAPPFDEVDIQALAHAVELTRQGAVDSLRFAKGDLHQAFQNELCRMRLDVSMLDELIREYCIYRGIVNSVPITTGEGSQVTSGSTIVDNLDAGSSLSQNCSVGSDSEMSISSAHIEGSKMDLSAQNADVEVRYPCDTTSLNKDCSTSGTHQLDDNKTVQKNRSPATGERGKRKRWRGRDESLEIISGTLTGSCKDELSATKLHGGTKDSKKLSIVHNLSNKVDKYEIVLSMKELASKGMASEVVEEINSLDPDFFTQNPILLFQLKQVEFFKLVHAGEHSCALKVASSYLGPLAAKDPALLKPLKETLLVLLRSKEEAISKHLSLDALATSLQVAVGRRLGIEEPQLMKIIRATLHTHNEWFKLQMCKDQFEGLLWINSLKELGSPLLGDAASKSTVDTSTQGSSQVTISSSNSRMQEDGSSPNQISSSDIGCDENAILKVMEFLALPRADAIHLLAQYNGSAETVIQQIFA</sequence>
<evidence type="ECO:0000256" key="2">
    <source>
        <dbReference type="SAM" id="Phobius"/>
    </source>
</evidence>
<feature type="region of interest" description="Disordered" evidence="1">
    <location>
        <begin position="485"/>
        <end position="521"/>
    </location>
</feature>
<keyword evidence="2" id="KW-0472">Membrane</keyword>
<dbReference type="Gene3D" id="3.90.230.10">
    <property type="entry name" value="Creatinase/methionine aminopeptidase superfamily"/>
    <property type="match status" value="1"/>
</dbReference>
<dbReference type="EMBL" id="WHWC01000004">
    <property type="protein sequence ID" value="KAG8384396.1"/>
    <property type="molecule type" value="Genomic_DNA"/>
</dbReference>
<dbReference type="AlphaFoldDB" id="A0AAV6XN34"/>
<dbReference type="SUPFAM" id="SSF55920">
    <property type="entry name" value="Creatinase/aminopeptidase"/>
    <property type="match status" value="1"/>
</dbReference>
<name>A0AAV6XN34_9LAMI</name>
<dbReference type="PANTHER" id="PTHR43330">
    <property type="entry name" value="METHIONINE AMINOPEPTIDASE"/>
    <property type="match status" value="1"/>
</dbReference>
<dbReference type="GO" id="GO:0009507">
    <property type="term" value="C:chloroplast"/>
    <property type="evidence" value="ECO:0007669"/>
    <property type="project" value="TreeGrafter"/>
</dbReference>
<comment type="caution">
    <text evidence="4">The sequence shown here is derived from an EMBL/GenBank/DDBJ whole genome shotgun (WGS) entry which is preliminary data.</text>
</comment>
<evidence type="ECO:0000313" key="4">
    <source>
        <dbReference type="EMBL" id="KAG8384396.1"/>
    </source>
</evidence>
<evidence type="ECO:0000259" key="3">
    <source>
        <dbReference type="PROSITE" id="PS50897"/>
    </source>
</evidence>
<dbReference type="PANTHER" id="PTHR43330:SF8">
    <property type="entry name" value="METHIONINE AMINOPEPTIDASE 1D, MITOCHONDRIAL"/>
    <property type="match status" value="1"/>
</dbReference>
<evidence type="ECO:0000313" key="5">
    <source>
        <dbReference type="Proteomes" id="UP000826271"/>
    </source>
</evidence>
<reference evidence="4" key="1">
    <citation type="submission" date="2019-10" db="EMBL/GenBank/DDBJ databases">
        <authorList>
            <person name="Zhang R."/>
            <person name="Pan Y."/>
            <person name="Wang J."/>
            <person name="Ma R."/>
            <person name="Yu S."/>
        </authorList>
    </citation>
    <scope>NUCLEOTIDE SEQUENCE</scope>
    <source>
        <strain evidence="4">LA-IB0</strain>
        <tissue evidence="4">Leaf</tissue>
    </source>
</reference>
<dbReference type="PRINTS" id="PR00599">
    <property type="entry name" value="MAPEPTIDASE"/>
</dbReference>
<keyword evidence="2" id="KW-1133">Transmembrane helix</keyword>
<feature type="compositionally biased region" description="Polar residues" evidence="1">
    <location>
        <begin position="485"/>
        <end position="495"/>
    </location>
</feature>
<dbReference type="Pfam" id="PF00557">
    <property type="entry name" value="Peptidase_M24"/>
    <property type="match status" value="1"/>
</dbReference>
<dbReference type="InterPro" id="IPR001714">
    <property type="entry name" value="Pept_M24_MAP"/>
</dbReference>
<keyword evidence="2" id="KW-0812">Transmembrane</keyword>
<dbReference type="Proteomes" id="UP000826271">
    <property type="component" value="Unassembled WGS sequence"/>
</dbReference>
<protein>
    <recommendedName>
        <fullName evidence="3">CTLH domain-containing protein</fullName>
    </recommendedName>
</protein>
<feature type="region of interest" description="Disordered" evidence="1">
    <location>
        <begin position="739"/>
        <end position="774"/>
    </location>
</feature>
<dbReference type="PROSITE" id="PS50897">
    <property type="entry name" value="CTLH"/>
    <property type="match status" value="1"/>
</dbReference>
<organism evidence="4 5">
    <name type="scientific">Buddleja alternifolia</name>
    <dbReference type="NCBI Taxonomy" id="168488"/>
    <lineage>
        <taxon>Eukaryota</taxon>
        <taxon>Viridiplantae</taxon>
        <taxon>Streptophyta</taxon>
        <taxon>Embryophyta</taxon>
        <taxon>Tracheophyta</taxon>
        <taxon>Spermatophyta</taxon>
        <taxon>Magnoliopsida</taxon>
        <taxon>eudicotyledons</taxon>
        <taxon>Gunneridae</taxon>
        <taxon>Pentapetalae</taxon>
        <taxon>asterids</taxon>
        <taxon>lamiids</taxon>
        <taxon>Lamiales</taxon>
        <taxon>Scrophulariaceae</taxon>
        <taxon>Buddlejeae</taxon>
        <taxon>Buddleja</taxon>
    </lineage>
</organism>